<reference evidence="2 3" key="1">
    <citation type="submission" date="2019-05" db="EMBL/GenBank/DDBJ databases">
        <title>Another draft genome of Portunus trituberculatus and its Hox gene families provides insights of decapod evolution.</title>
        <authorList>
            <person name="Jeong J.-H."/>
            <person name="Song I."/>
            <person name="Kim S."/>
            <person name="Choi T."/>
            <person name="Kim D."/>
            <person name="Ryu S."/>
            <person name="Kim W."/>
        </authorList>
    </citation>
    <scope>NUCLEOTIDE SEQUENCE [LARGE SCALE GENOMIC DNA]</scope>
    <source>
        <tissue evidence="2">Muscle</tissue>
    </source>
</reference>
<dbReference type="Proteomes" id="UP000324222">
    <property type="component" value="Unassembled WGS sequence"/>
</dbReference>
<feature type="compositionally biased region" description="Polar residues" evidence="1">
    <location>
        <begin position="51"/>
        <end position="65"/>
    </location>
</feature>
<feature type="compositionally biased region" description="Basic and acidic residues" evidence="1">
    <location>
        <begin position="238"/>
        <end position="247"/>
    </location>
</feature>
<feature type="compositionally biased region" description="Polar residues" evidence="1">
    <location>
        <begin position="102"/>
        <end position="113"/>
    </location>
</feature>
<feature type="compositionally biased region" description="Basic and acidic residues" evidence="1">
    <location>
        <begin position="210"/>
        <end position="230"/>
    </location>
</feature>
<sequence length="265" mass="29076">MAFDYRTDWGQRFEKLAQIYRGESDAEDDSEYEFPDIPNKPSNKLFFPDNKSMSKANATEGQQTVSSSSDPSSHSPGIVTEGKPSSDPPLTTVPVKEPRAISLQSQSDTQESACLNKKEGDVSSSSSRKKDTTTLQQPSYPTQDSTKPHTPPPPPSPLPNKRQVSTRPPTPSRYSNDSAVTTITNLYTNPAQRSATLGRKKPLLGSSSHATKDDTNHRLPSDIYKPRSTEKTAPPQKSAEKKIEPRDSITPIATVKSTKGIETWC</sequence>
<feature type="region of interest" description="Disordered" evidence="1">
    <location>
        <begin position="22"/>
        <end position="265"/>
    </location>
</feature>
<keyword evidence="3" id="KW-1185">Reference proteome</keyword>
<feature type="compositionally biased region" description="Low complexity" evidence="1">
    <location>
        <begin position="66"/>
        <end position="76"/>
    </location>
</feature>
<proteinExistence type="predicted"/>
<evidence type="ECO:0000313" key="3">
    <source>
        <dbReference type="Proteomes" id="UP000324222"/>
    </source>
</evidence>
<feature type="compositionally biased region" description="Polar residues" evidence="1">
    <location>
        <begin position="162"/>
        <end position="195"/>
    </location>
</feature>
<feature type="compositionally biased region" description="Pro residues" evidence="1">
    <location>
        <begin position="149"/>
        <end position="158"/>
    </location>
</feature>
<protein>
    <submittedName>
        <fullName evidence="2">Uncharacterized protein</fullName>
    </submittedName>
</protein>
<name>A0A5B7FGK9_PORTR</name>
<comment type="caution">
    <text evidence="2">The sequence shown here is derived from an EMBL/GenBank/DDBJ whole genome shotgun (WGS) entry which is preliminary data.</text>
</comment>
<feature type="compositionally biased region" description="Polar residues" evidence="1">
    <location>
        <begin position="133"/>
        <end position="145"/>
    </location>
</feature>
<evidence type="ECO:0000256" key="1">
    <source>
        <dbReference type="SAM" id="MobiDB-lite"/>
    </source>
</evidence>
<feature type="compositionally biased region" description="Acidic residues" evidence="1">
    <location>
        <begin position="25"/>
        <end position="34"/>
    </location>
</feature>
<organism evidence="2 3">
    <name type="scientific">Portunus trituberculatus</name>
    <name type="common">Swimming crab</name>
    <name type="synonym">Neptunus trituberculatus</name>
    <dbReference type="NCBI Taxonomy" id="210409"/>
    <lineage>
        <taxon>Eukaryota</taxon>
        <taxon>Metazoa</taxon>
        <taxon>Ecdysozoa</taxon>
        <taxon>Arthropoda</taxon>
        <taxon>Crustacea</taxon>
        <taxon>Multicrustacea</taxon>
        <taxon>Malacostraca</taxon>
        <taxon>Eumalacostraca</taxon>
        <taxon>Eucarida</taxon>
        <taxon>Decapoda</taxon>
        <taxon>Pleocyemata</taxon>
        <taxon>Brachyura</taxon>
        <taxon>Eubrachyura</taxon>
        <taxon>Portunoidea</taxon>
        <taxon>Portunidae</taxon>
        <taxon>Portuninae</taxon>
        <taxon>Portunus</taxon>
    </lineage>
</organism>
<dbReference type="AlphaFoldDB" id="A0A5B7FGK9"/>
<gene>
    <name evidence="2" type="ORF">E2C01_038364</name>
</gene>
<dbReference type="EMBL" id="VSRR010006395">
    <property type="protein sequence ID" value="MPC44685.1"/>
    <property type="molecule type" value="Genomic_DNA"/>
</dbReference>
<dbReference type="OrthoDB" id="6252479at2759"/>
<evidence type="ECO:0000313" key="2">
    <source>
        <dbReference type="EMBL" id="MPC44685.1"/>
    </source>
</evidence>
<accession>A0A5B7FGK9</accession>